<comment type="subcellular location">
    <subcellularLocation>
        <location evidence="1">Cell membrane</location>
        <topology evidence="1">Multi-pass membrane protein</topology>
    </subcellularLocation>
</comment>
<dbReference type="SMART" id="SM00382">
    <property type="entry name" value="AAA"/>
    <property type="match status" value="1"/>
</dbReference>
<dbReference type="SUPFAM" id="SSF52540">
    <property type="entry name" value="P-loop containing nucleoside triphosphate hydrolases"/>
    <property type="match status" value="1"/>
</dbReference>
<evidence type="ECO:0000256" key="5">
    <source>
        <dbReference type="ARBA" id="ARBA00022989"/>
    </source>
</evidence>
<feature type="transmembrane region" description="Helical" evidence="7">
    <location>
        <begin position="172"/>
        <end position="190"/>
    </location>
</feature>
<dbReference type="InterPro" id="IPR027417">
    <property type="entry name" value="P-loop_NTPase"/>
</dbReference>
<feature type="transmembrane region" description="Helical" evidence="7">
    <location>
        <begin position="257"/>
        <end position="277"/>
    </location>
</feature>
<keyword evidence="11" id="KW-1185">Reference proteome</keyword>
<dbReference type="PROSITE" id="PS50929">
    <property type="entry name" value="ABC_TM1F"/>
    <property type="match status" value="1"/>
</dbReference>
<feature type="transmembrane region" description="Helical" evidence="7">
    <location>
        <begin position="145"/>
        <end position="166"/>
    </location>
</feature>
<evidence type="ECO:0000256" key="7">
    <source>
        <dbReference type="SAM" id="Phobius"/>
    </source>
</evidence>
<keyword evidence="2 7" id="KW-0812">Transmembrane</keyword>
<dbReference type="PROSITE" id="PS51318">
    <property type="entry name" value="TAT"/>
    <property type="match status" value="1"/>
</dbReference>
<keyword evidence="4 10" id="KW-0067">ATP-binding</keyword>
<dbReference type="PANTHER" id="PTHR24221:SF654">
    <property type="entry name" value="ATP-BINDING CASSETTE SUB-FAMILY B MEMBER 6"/>
    <property type="match status" value="1"/>
</dbReference>
<evidence type="ECO:0000256" key="3">
    <source>
        <dbReference type="ARBA" id="ARBA00022741"/>
    </source>
</evidence>
<dbReference type="InterPro" id="IPR036640">
    <property type="entry name" value="ABC1_TM_sf"/>
</dbReference>
<reference evidence="10 11" key="1">
    <citation type="submission" date="2023-08" db="EMBL/GenBank/DDBJ databases">
        <title>Characterization of two Paracoccaceae strains isolated from Phycosphere and proposal of Xinfangfangia lacusdiani sp. nov.</title>
        <authorList>
            <person name="Deng Y."/>
            <person name="Zhang Y.Q."/>
        </authorList>
    </citation>
    <scope>NUCLEOTIDE SEQUENCE [LARGE SCALE GENOMIC DNA]</scope>
    <source>
        <strain evidence="10 11">CPCC 101601</strain>
    </source>
</reference>
<dbReference type="Proteomes" id="UP001239680">
    <property type="component" value="Unassembled WGS sequence"/>
</dbReference>
<dbReference type="RefSeq" id="WP_306680860.1">
    <property type="nucleotide sequence ID" value="NZ_JAVDBT010000011.1"/>
</dbReference>
<evidence type="ECO:0000313" key="11">
    <source>
        <dbReference type="Proteomes" id="UP001239680"/>
    </source>
</evidence>
<sequence>MMSRLWQDFRPFLALPDRQARRRLLAGAALAALTGLMGMALLGLSGWFITATALAGLSTVTALAFDVFMPSAAIRLFALGRTAARYGERLVTHDATLAVLAALRERLFRAWSAAGAARALALRPARILFRLTADVDALDTLYLRLIVPLCTGFIAALAAGITLAFISPLLGLAIFAVLILSGSVMVWRISRAATPATLRRAALIEGLRSGVIDLASGQTELLMAGQLPARCADLGALETRLAAHETRLNRIETGAGIVFGVIAALLPPAVLVAAAMSGIGAPGVALALLVAMAASETLAPLRRGALDLARTRLAVRRIGPGLAPPAPSVIPPSPKDGVAVCLHHVTLRHDGAATAVLGDLSLEIRQGEHIALTGPSGIGKTSLLQCLAGEIAPQSGEVFCLPSARLTQRTELFHDSMRGNLRLAAHDAEDAELISALTAAGLESLFDSLPDGLDTMLGDRGQGLSGGQARRLALARMILRNAPVWLLDEPTEGLDGQTARDVLARLHRAKDQKAKDRTTVVTATHTRREAENADRILVLGQGGILAIHIRGSPGFDAALTALRPD</sequence>
<evidence type="ECO:0000313" key="10">
    <source>
        <dbReference type="EMBL" id="MDQ2067150.1"/>
    </source>
</evidence>
<feature type="transmembrane region" description="Helical" evidence="7">
    <location>
        <begin position="55"/>
        <end position="78"/>
    </location>
</feature>
<protein>
    <submittedName>
        <fullName evidence="10">ATP-binding cassette domain-containing protein</fullName>
    </submittedName>
</protein>
<dbReference type="Gene3D" id="3.40.50.300">
    <property type="entry name" value="P-loop containing nucleotide triphosphate hydrolases"/>
    <property type="match status" value="1"/>
</dbReference>
<feature type="domain" description="ABC transporter" evidence="8">
    <location>
        <begin position="340"/>
        <end position="562"/>
    </location>
</feature>
<dbReference type="InterPro" id="IPR011527">
    <property type="entry name" value="ABC1_TM_dom"/>
</dbReference>
<evidence type="ECO:0000256" key="6">
    <source>
        <dbReference type="ARBA" id="ARBA00023136"/>
    </source>
</evidence>
<dbReference type="InterPro" id="IPR003593">
    <property type="entry name" value="AAA+_ATPase"/>
</dbReference>
<evidence type="ECO:0000256" key="4">
    <source>
        <dbReference type="ARBA" id="ARBA00022840"/>
    </source>
</evidence>
<name>A0ABU0W157_9RHOB</name>
<feature type="domain" description="ABC transmembrane type-1" evidence="9">
    <location>
        <begin position="25"/>
        <end position="292"/>
    </location>
</feature>
<dbReference type="Gene3D" id="1.20.1560.10">
    <property type="entry name" value="ABC transporter type 1, transmembrane domain"/>
    <property type="match status" value="1"/>
</dbReference>
<keyword evidence="5 7" id="KW-1133">Transmembrane helix</keyword>
<keyword evidence="3" id="KW-0547">Nucleotide-binding</keyword>
<proteinExistence type="predicted"/>
<evidence type="ECO:0000256" key="1">
    <source>
        <dbReference type="ARBA" id="ARBA00004651"/>
    </source>
</evidence>
<dbReference type="PROSITE" id="PS50893">
    <property type="entry name" value="ABC_TRANSPORTER_2"/>
    <property type="match status" value="1"/>
</dbReference>
<dbReference type="InterPro" id="IPR039421">
    <property type="entry name" value="Type_1_exporter"/>
</dbReference>
<evidence type="ECO:0000259" key="9">
    <source>
        <dbReference type="PROSITE" id="PS50929"/>
    </source>
</evidence>
<feature type="transmembrane region" description="Helical" evidence="7">
    <location>
        <begin position="24"/>
        <end position="49"/>
    </location>
</feature>
<evidence type="ECO:0000256" key="2">
    <source>
        <dbReference type="ARBA" id="ARBA00022692"/>
    </source>
</evidence>
<accession>A0ABU0W157</accession>
<dbReference type="InterPro" id="IPR017871">
    <property type="entry name" value="ABC_transporter-like_CS"/>
</dbReference>
<dbReference type="PANTHER" id="PTHR24221">
    <property type="entry name" value="ATP-BINDING CASSETTE SUB-FAMILY B"/>
    <property type="match status" value="1"/>
</dbReference>
<dbReference type="PROSITE" id="PS00211">
    <property type="entry name" value="ABC_TRANSPORTER_1"/>
    <property type="match status" value="1"/>
</dbReference>
<dbReference type="EMBL" id="JAVDBT010000011">
    <property type="protein sequence ID" value="MDQ2067150.1"/>
    <property type="molecule type" value="Genomic_DNA"/>
</dbReference>
<evidence type="ECO:0000259" key="8">
    <source>
        <dbReference type="PROSITE" id="PS50893"/>
    </source>
</evidence>
<dbReference type="SUPFAM" id="SSF90123">
    <property type="entry name" value="ABC transporter transmembrane region"/>
    <property type="match status" value="1"/>
</dbReference>
<dbReference type="InterPro" id="IPR006311">
    <property type="entry name" value="TAT_signal"/>
</dbReference>
<dbReference type="GO" id="GO:0005524">
    <property type="term" value="F:ATP binding"/>
    <property type="evidence" value="ECO:0007669"/>
    <property type="project" value="UniProtKB-KW"/>
</dbReference>
<comment type="caution">
    <text evidence="10">The sequence shown here is derived from an EMBL/GenBank/DDBJ whole genome shotgun (WGS) entry which is preliminary data.</text>
</comment>
<gene>
    <name evidence="10" type="ORF">Q9295_12270</name>
</gene>
<dbReference type="InterPro" id="IPR003439">
    <property type="entry name" value="ABC_transporter-like_ATP-bd"/>
</dbReference>
<dbReference type="Pfam" id="PF00005">
    <property type="entry name" value="ABC_tran"/>
    <property type="match status" value="1"/>
</dbReference>
<organism evidence="10 11">
    <name type="scientific">Pseudogemmobacter lacusdianii</name>
    <dbReference type="NCBI Taxonomy" id="3069608"/>
    <lineage>
        <taxon>Bacteria</taxon>
        <taxon>Pseudomonadati</taxon>
        <taxon>Pseudomonadota</taxon>
        <taxon>Alphaproteobacteria</taxon>
        <taxon>Rhodobacterales</taxon>
        <taxon>Paracoccaceae</taxon>
        <taxon>Pseudogemmobacter</taxon>
    </lineage>
</organism>
<keyword evidence="6 7" id="KW-0472">Membrane</keyword>